<evidence type="ECO:0000256" key="1">
    <source>
        <dbReference type="ARBA" id="ARBA00004123"/>
    </source>
</evidence>
<gene>
    <name evidence="13" type="ORF">TrLO_g560</name>
</gene>
<evidence type="ECO:0000256" key="10">
    <source>
        <dbReference type="RuleBase" id="RU365054"/>
    </source>
</evidence>
<feature type="compositionally biased region" description="Basic residues" evidence="11">
    <location>
        <begin position="118"/>
        <end position="132"/>
    </location>
</feature>
<dbReference type="GO" id="GO:0005681">
    <property type="term" value="C:spliceosomal complex"/>
    <property type="evidence" value="ECO:0007669"/>
    <property type="project" value="UniProtKB-KW"/>
</dbReference>
<sequence>MRKKNATIRHPHDKIPTTRFLQRLNSETVTVELKNGTVISGTITGIDMSMNTHLKKVRVTVRGKNPVSHDSLSVRGNNIRLYILPDGLNLDSLLVEDKLEKVQSTKPGAKVQVGQHGGRGRGRGGRGRGRGR</sequence>
<evidence type="ECO:0000256" key="11">
    <source>
        <dbReference type="SAM" id="MobiDB-lite"/>
    </source>
</evidence>
<dbReference type="InterPro" id="IPR027141">
    <property type="entry name" value="LSm4/Sm_D1/D3"/>
</dbReference>
<evidence type="ECO:0000256" key="9">
    <source>
        <dbReference type="ARBA" id="ARBA00023274"/>
    </source>
</evidence>
<keyword evidence="9 10" id="KW-0687">Ribonucleoprotein</keyword>
<proteinExistence type="inferred from homology"/>
<dbReference type="InterPro" id="IPR001163">
    <property type="entry name" value="Sm_dom_euk/arc"/>
</dbReference>
<organism evidence="13 14">
    <name type="scientific">Triparma laevis f. longispina</name>
    <dbReference type="NCBI Taxonomy" id="1714387"/>
    <lineage>
        <taxon>Eukaryota</taxon>
        <taxon>Sar</taxon>
        <taxon>Stramenopiles</taxon>
        <taxon>Ochrophyta</taxon>
        <taxon>Bolidophyceae</taxon>
        <taxon>Parmales</taxon>
        <taxon>Triparmaceae</taxon>
        <taxon>Triparma</taxon>
    </lineage>
</organism>
<dbReference type="GO" id="GO:0000387">
    <property type="term" value="P:spliceosomal snRNP assembly"/>
    <property type="evidence" value="ECO:0007669"/>
    <property type="project" value="UniProtKB-UniRule"/>
</dbReference>
<dbReference type="PROSITE" id="PS52002">
    <property type="entry name" value="SM"/>
    <property type="match status" value="1"/>
</dbReference>
<dbReference type="InterPro" id="IPR010920">
    <property type="entry name" value="LSM_dom_sf"/>
</dbReference>
<dbReference type="GO" id="GO:0003723">
    <property type="term" value="F:RNA binding"/>
    <property type="evidence" value="ECO:0007669"/>
    <property type="project" value="InterPro"/>
</dbReference>
<dbReference type="CDD" id="cd01724">
    <property type="entry name" value="Sm_D1"/>
    <property type="match status" value="1"/>
</dbReference>
<protein>
    <recommendedName>
        <fullName evidence="10">Small nuclear ribonucleoprotein Sm D1</fullName>
    </recommendedName>
    <alternativeName>
        <fullName evidence="10">snRNP core protein D1</fullName>
    </alternativeName>
</protein>
<comment type="similarity">
    <text evidence="3 10">Belongs to the snRNP core protein family.</text>
</comment>
<dbReference type="InterPro" id="IPR047575">
    <property type="entry name" value="Sm"/>
</dbReference>
<dbReference type="Gene3D" id="2.30.30.100">
    <property type="match status" value="1"/>
</dbReference>
<dbReference type="Proteomes" id="UP001165122">
    <property type="component" value="Unassembled WGS sequence"/>
</dbReference>
<evidence type="ECO:0000256" key="5">
    <source>
        <dbReference type="ARBA" id="ARBA00022664"/>
    </source>
</evidence>
<evidence type="ECO:0000256" key="8">
    <source>
        <dbReference type="ARBA" id="ARBA00023242"/>
    </source>
</evidence>
<accession>A0A9W7AWJ9</accession>
<evidence type="ECO:0000256" key="4">
    <source>
        <dbReference type="ARBA" id="ARBA00022490"/>
    </source>
</evidence>
<dbReference type="AlphaFoldDB" id="A0A9W7AWJ9"/>
<name>A0A9W7AWJ9_9STRA</name>
<keyword evidence="6" id="KW-0747">Spliceosome</keyword>
<keyword evidence="5 10" id="KW-0507">mRNA processing</keyword>
<dbReference type="FunFam" id="2.30.30.100:FF:000016">
    <property type="entry name" value="Small nuclear ribonucleoprotein Sm D1"/>
    <property type="match status" value="1"/>
</dbReference>
<dbReference type="Pfam" id="PF01423">
    <property type="entry name" value="LSM"/>
    <property type="match status" value="1"/>
</dbReference>
<dbReference type="OrthoDB" id="9626941at2759"/>
<evidence type="ECO:0000313" key="14">
    <source>
        <dbReference type="Proteomes" id="UP001165122"/>
    </source>
</evidence>
<feature type="region of interest" description="Disordered" evidence="11">
    <location>
        <begin position="101"/>
        <end position="132"/>
    </location>
</feature>
<comment type="caution">
    <text evidence="13">The sequence shown here is derived from an EMBL/GenBank/DDBJ whole genome shotgun (WGS) entry which is preliminary data.</text>
</comment>
<evidence type="ECO:0000256" key="7">
    <source>
        <dbReference type="ARBA" id="ARBA00023187"/>
    </source>
</evidence>
<dbReference type="SUPFAM" id="SSF50182">
    <property type="entry name" value="Sm-like ribonucleoproteins"/>
    <property type="match status" value="1"/>
</dbReference>
<dbReference type="SMART" id="SM00651">
    <property type="entry name" value="Sm"/>
    <property type="match status" value="1"/>
</dbReference>
<feature type="domain" description="Sm" evidence="12">
    <location>
        <begin position="16"/>
        <end position="88"/>
    </location>
</feature>
<keyword evidence="14" id="KW-1185">Reference proteome</keyword>
<keyword evidence="7 10" id="KW-0508">mRNA splicing</keyword>
<evidence type="ECO:0000256" key="6">
    <source>
        <dbReference type="ARBA" id="ARBA00022728"/>
    </source>
</evidence>
<dbReference type="InterPro" id="IPR034102">
    <property type="entry name" value="Sm_D1"/>
</dbReference>
<comment type="subcellular location">
    <subcellularLocation>
        <location evidence="2">Cytoplasm</location>
    </subcellularLocation>
    <subcellularLocation>
        <location evidence="1 10">Nucleus</location>
    </subcellularLocation>
</comment>
<dbReference type="GO" id="GO:0005737">
    <property type="term" value="C:cytoplasm"/>
    <property type="evidence" value="ECO:0007669"/>
    <property type="project" value="UniProtKB-SubCell"/>
</dbReference>
<dbReference type="PANTHER" id="PTHR23338">
    <property type="entry name" value="SMALL NUCLEAR RIBONUCLEOPROTEIN SM"/>
    <property type="match status" value="1"/>
</dbReference>
<dbReference type="EMBL" id="BRXW01000734">
    <property type="protein sequence ID" value="GMH75729.1"/>
    <property type="molecule type" value="Genomic_DNA"/>
</dbReference>
<comment type="function">
    <text evidence="10">Essential for pre-mRNA splicing. Implicated in the formation of stable, biologically active snRNP structures.</text>
</comment>
<keyword evidence="8 10" id="KW-0539">Nucleus</keyword>
<evidence type="ECO:0000256" key="2">
    <source>
        <dbReference type="ARBA" id="ARBA00004496"/>
    </source>
</evidence>
<reference evidence="14" key="1">
    <citation type="journal article" date="2023" name="Commun. Biol.">
        <title>Genome analysis of Parmales, the sister group of diatoms, reveals the evolutionary specialization of diatoms from phago-mixotrophs to photoautotrophs.</title>
        <authorList>
            <person name="Ban H."/>
            <person name="Sato S."/>
            <person name="Yoshikawa S."/>
            <person name="Yamada K."/>
            <person name="Nakamura Y."/>
            <person name="Ichinomiya M."/>
            <person name="Sato N."/>
            <person name="Blanc-Mathieu R."/>
            <person name="Endo H."/>
            <person name="Kuwata A."/>
            <person name="Ogata H."/>
        </authorList>
    </citation>
    <scope>NUCLEOTIDE SEQUENCE [LARGE SCALE GENOMIC DNA]</scope>
    <source>
        <strain evidence="14">NIES 3700</strain>
    </source>
</reference>
<evidence type="ECO:0000259" key="12">
    <source>
        <dbReference type="PROSITE" id="PS52002"/>
    </source>
</evidence>
<keyword evidence="4" id="KW-0963">Cytoplasm</keyword>
<evidence type="ECO:0000313" key="13">
    <source>
        <dbReference type="EMBL" id="GMH75729.1"/>
    </source>
</evidence>
<evidence type="ECO:0000256" key="3">
    <source>
        <dbReference type="ARBA" id="ARBA00008146"/>
    </source>
</evidence>